<evidence type="ECO:0000313" key="1">
    <source>
        <dbReference type="EMBL" id="OCF27892.1"/>
    </source>
</evidence>
<dbReference type="GeneID" id="30207141"/>
<name>A0A1B9GA38_9TREE</name>
<reference evidence="2" key="4">
    <citation type="submission" date="2024-02" db="EMBL/GenBank/DDBJ databases">
        <title>Comparative genomics of Cryptococcus and Kwoniella reveals pathogenesis evolution and contrasting modes of karyotype evolution via chromosome fusion or intercentromeric recombination.</title>
        <authorList>
            <person name="Coelho M.A."/>
            <person name="David-Palma M."/>
            <person name="Shea T."/>
            <person name="Bowers K."/>
            <person name="McGinley-Smith S."/>
            <person name="Mohammad A.W."/>
            <person name="Gnirke A."/>
            <person name="Yurkov A.M."/>
            <person name="Nowrousian M."/>
            <person name="Sun S."/>
            <person name="Cuomo C.A."/>
            <person name="Heitman J."/>
        </authorList>
    </citation>
    <scope>NUCLEOTIDE SEQUENCE</scope>
    <source>
        <strain evidence="2">CBS 10118</strain>
    </source>
</reference>
<protein>
    <submittedName>
        <fullName evidence="1">Uncharacterized protein</fullName>
    </submittedName>
</protein>
<dbReference type="RefSeq" id="XP_019048962.1">
    <property type="nucleotide sequence ID" value="XM_019189400.1"/>
</dbReference>
<reference evidence="1" key="1">
    <citation type="submission" date="2013-07" db="EMBL/GenBank/DDBJ databases">
        <title>The Genome Sequence of Cryptococcus bestiolae CBS10118.</title>
        <authorList>
            <consortium name="The Broad Institute Genome Sequencing Platform"/>
            <person name="Cuomo C."/>
            <person name="Litvintseva A."/>
            <person name="Chen Y."/>
            <person name="Heitman J."/>
            <person name="Sun S."/>
            <person name="Springer D."/>
            <person name="Dromer F."/>
            <person name="Young S.K."/>
            <person name="Zeng Q."/>
            <person name="Gargeya S."/>
            <person name="Fitzgerald M."/>
            <person name="Abouelleil A."/>
            <person name="Alvarado L."/>
            <person name="Berlin A.M."/>
            <person name="Chapman S.B."/>
            <person name="Dewar J."/>
            <person name="Goldberg J."/>
            <person name="Griggs A."/>
            <person name="Gujja S."/>
            <person name="Hansen M."/>
            <person name="Howarth C."/>
            <person name="Imamovic A."/>
            <person name="Larimer J."/>
            <person name="McCowan C."/>
            <person name="Murphy C."/>
            <person name="Pearson M."/>
            <person name="Priest M."/>
            <person name="Roberts A."/>
            <person name="Saif S."/>
            <person name="Shea T."/>
            <person name="Sykes S."/>
            <person name="Wortman J."/>
            <person name="Nusbaum C."/>
            <person name="Birren B."/>
        </authorList>
    </citation>
    <scope>NUCLEOTIDE SEQUENCE [LARGE SCALE GENOMIC DNA]</scope>
    <source>
        <strain evidence="1">CBS 10118</strain>
    </source>
</reference>
<reference evidence="1" key="3">
    <citation type="submission" date="2014-01" db="EMBL/GenBank/DDBJ databases">
        <title>Evolution of pathogenesis and genome organization in the Tremellales.</title>
        <authorList>
            <person name="Cuomo C."/>
            <person name="Litvintseva A."/>
            <person name="Heitman J."/>
            <person name="Chen Y."/>
            <person name="Sun S."/>
            <person name="Springer D."/>
            <person name="Dromer F."/>
            <person name="Young S."/>
            <person name="Zeng Q."/>
            <person name="Chapman S."/>
            <person name="Gujja S."/>
            <person name="Saif S."/>
            <person name="Birren B."/>
        </authorList>
    </citation>
    <scope>NUCLEOTIDE SEQUENCE</scope>
    <source>
        <strain evidence="1">CBS 10118</strain>
    </source>
</reference>
<reference evidence="2" key="2">
    <citation type="submission" date="2013-07" db="EMBL/GenBank/DDBJ databases">
        <authorList>
            <consortium name="The Broad Institute Genome Sequencing Platform"/>
            <person name="Cuomo C."/>
            <person name="Litvintseva A."/>
            <person name="Chen Y."/>
            <person name="Heitman J."/>
            <person name="Sun S."/>
            <person name="Springer D."/>
            <person name="Dromer F."/>
            <person name="Young S.K."/>
            <person name="Zeng Q."/>
            <person name="Gargeya S."/>
            <person name="Fitzgerald M."/>
            <person name="Abouelleil A."/>
            <person name="Alvarado L."/>
            <person name="Berlin A.M."/>
            <person name="Chapman S.B."/>
            <person name="Dewar J."/>
            <person name="Goldberg J."/>
            <person name="Griggs A."/>
            <person name="Gujja S."/>
            <person name="Hansen M."/>
            <person name="Howarth C."/>
            <person name="Imamovic A."/>
            <person name="Larimer J."/>
            <person name="McCowan C."/>
            <person name="Murphy C."/>
            <person name="Pearson M."/>
            <person name="Priest M."/>
            <person name="Roberts A."/>
            <person name="Saif S."/>
            <person name="Shea T."/>
            <person name="Sykes S."/>
            <person name="Wortman J."/>
            <person name="Nusbaum C."/>
            <person name="Birren B."/>
        </authorList>
    </citation>
    <scope>NUCLEOTIDE SEQUENCE</scope>
    <source>
        <strain evidence="2">CBS 10118</strain>
    </source>
</reference>
<dbReference type="AlphaFoldDB" id="A0A1B9GA38"/>
<dbReference type="EMBL" id="KI894019">
    <property type="protein sequence ID" value="OCF27892.1"/>
    <property type="molecule type" value="Genomic_DNA"/>
</dbReference>
<accession>A0A1B9GA38</accession>
<dbReference type="VEuPathDB" id="FungiDB:I302_02742"/>
<proteinExistence type="predicted"/>
<dbReference type="EMBL" id="CP144542">
    <property type="protein sequence ID" value="WVW82032.1"/>
    <property type="molecule type" value="Genomic_DNA"/>
</dbReference>
<organism evidence="1">
    <name type="scientific">Kwoniella bestiolae CBS 10118</name>
    <dbReference type="NCBI Taxonomy" id="1296100"/>
    <lineage>
        <taxon>Eukaryota</taxon>
        <taxon>Fungi</taxon>
        <taxon>Dikarya</taxon>
        <taxon>Basidiomycota</taxon>
        <taxon>Agaricomycotina</taxon>
        <taxon>Tremellomycetes</taxon>
        <taxon>Tremellales</taxon>
        <taxon>Cryptococcaceae</taxon>
        <taxon>Kwoniella</taxon>
    </lineage>
</organism>
<dbReference type="KEGG" id="kbi:30207141"/>
<dbReference type="Proteomes" id="UP000092730">
    <property type="component" value="Chromosome 2"/>
</dbReference>
<evidence type="ECO:0000313" key="2">
    <source>
        <dbReference type="EMBL" id="WVW82032.1"/>
    </source>
</evidence>
<gene>
    <name evidence="1" type="ORF">I302_02742</name>
    <name evidence="2" type="ORF">I302_104037</name>
</gene>
<keyword evidence="3" id="KW-1185">Reference proteome</keyword>
<evidence type="ECO:0000313" key="3">
    <source>
        <dbReference type="Proteomes" id="UP000092730"/>
    </source>
</evidence>
<sequence length="201" mass="22672">MSWAATMTRTENMPGLVLRTRNGFDCSEHSCILSESDHTVPFDKRWNNTSGDPQILNGILSSEEADPTTDQSPNTMLKLVFASRQFKRPCTVPKVEEEAFELVAPATAWPEPDEDSFDLFDRRPTTPETEQRFNRTFNTACRALAALSEDECANIELSYVTTDDFSVEVEDRSTGAWDDHRRFRVVLTDLRPTNVGGESTV</sequence>